<evidence type="ECO:0000313" key="2">
    <source>
        <dbReference type="EMBL" id="QHU04742.1"/>
    </source>
</evidence>
<name>A0A6C0JGI4_9ZZZZ</name>
<reference evidence="2" key="1">
    <citation type="journal article" date="2020" name="Nature">
        <title>Giant virus diversity and host interactions through global metagenomics.</title>
        <authorList>
            <person name="Schulz F."/>
            <person name="Roux S."/>
            <person name="Paez-Espino D."/>
            <person name="Jungbluth S."/>
            <person name="Walsh D.A."/>
            <person name="Denef V.J."/>
            <person name="McMahon K.D."/>
            <person name="Konstantinidis K.T."/>
            <person name="Eloe-Fadrosh E.A."/>
            <person name="Kyrpides N.C."/>
            <person name="Woyke T."/>
        </authorList>
    </citation>
    <scope>NUCLEOTIDE SEQUENCE</scope>
    <source>
        <strain evidence="2">GVMAG-M-3300027708-5</strain>
    </source>
</reference>
<dbReference type="EMBL" id="MN740404">
    <property type="protein sequence ID" value="QHU04742.1"/>
    <property type="molecule type" value="Genomic_DNA"/>
</dbReference>
<proteinExistence type="predicted"/>
<evidence type="ECO:0000256" key="1">
    <source>
        <dbReference type="SAM" id="MobiDB-lite"/>
    </source>
</evidence>
<feature type="region of interest" description="Disordered" evidence="1">
    <location>
        <begin position="70"/>
        <end position="93"/>
    </location>
</feature>
<sequence length="168" mass="17630">MARRGSRRHHKKGHGKQKIIGQVGCSGIQMIGGGGASDHVIAVVGGMNDQHANPGTNIIHQNAVGPEVGGSVPSVPSQTGGNALSPAAISNPEPIAKMQNGPATSVLMQSGGKKKQLIAGLAVPTVLLYANKMGQSMGKRMSKKMRQGMSKSMKMGKRMSKSRRTRRR</sequence>
<protein>
    <submittedName>
        <fullName evidence="2">Uncharacterized protein</fullName>
    </submittedName>
</protein>
<organism evidence="2">
    <name type="scientific">viral metagenome</name>
    <dbReference type="NCBI Taxonomy" id="1070528"/>
    <lineage>
        <taxon>unclassified sequences</taxon>
        <taxon>metagenomes</taxon>
        <taxon>organismal metagenomes</taxon>
    </lineage>
</organism>
<accession>A0A6C0JGI4</accession>
<feature type="region of interest" description="Disordered" evidence="1">
    <location>
        <begin position="137"/>
        <end position="168"/>
    </location>
</feature>
<dbReference type="AlphaFoldDB" id="A0A6C0JGI4"/>
<feature type="compositionally biased region" description="Basic residues" evidence="1">
    <location>
        <begin position="154"/>
        <end position="168"/>
    </location>
</feature>